<dbReference type="EMBL" id="FONG01000028">
    <property type="protein sequence ID" value="SFF77186.1"/>
    <property type="molecule type" value="Genomic_DNA"/>
</dbReference>
<proteinExistence type="predicted"/>
<name>A0A1I2LJF0_9ACTN</name>
<reference evidence="1 2" key="1">
    <citation type="submission" date="2016-10" db="EMBL/GenBank/DDBJ databases">
        <authorList>
            <person name="de Groot N.N."/>
        </authorList>
    </citation>
    <scope>NUCLEOTIDE SEQUENCE [LARGE SCALE GENOMIC DNA]</scope>
    <source>
        <strain evidence="1 2">CGMCC 4.3510</strain>
    </source>
</reference>
<dbReference type="OrthoDB" id="4283467at2"/>
<dbReference type="RefSeq" id="WP_093717307.1">
    <property type="nucleotide sequence ID" value="NZ_FONG01000028.1"/>
</dbReference>
<dbReference type="Proteomes" id="UP000199323">
    <property type="component" value="Unassembled WGS sequence"/>
</dbReference>
<sequence length="90" mass="9780">MTSTEMPLSVTEELRSRAGTFVNSHQDVWVTVEDDGELVMAADSPAVLMQAVADWLKEGPDYAVAAATWTTARTQPVYTLRLVLRAAPTA</sequence>
<evidence type="ECO:0000313" key="1">
    <source>
        <dbReference type="EMBL" id="SFF77186.1"/>
    </source>
</evidence>
<dbReference type="AlphaFoldDB" id="A0A1I2LJF0"/>
<protein>
    <submittedName>
        <fullName evidence="1">Uncharacterized protein</fullName>
    </submittedName>
</protein>
<organism evidence="1 2">
    <name type="scientific">Actinacidiphila alni</name>
    <dbReference type="NCBI Taxonomy" id="380248"/>
    <lineage>
        <taxon>Bacteria</taxon>
        <taxon>Bacillati</taxon>
        <taxon>Actinomycetota</taxon>
        <taxon>Actinomycetes</taxon>
        <taxon>Kitasatosporales</taxon>
        <taxon>Streptomycetaceae</taxon>
        <taxon>Actinacidiphila</taxon>
    </lineage>
</organism>
<gene>
    <name evidence="1" type="ORF">SAMN05216251_12837</name>
</gene>
<evidence type="ECO:0000313" key="2">
    <source>
        <dbReference type="Proteomes" id="UP000199323"/>
    </source>
</evidence>
<keyword evidence="2" id="KW-1185">Reference proteome</keyword>
<accession>A0A1I2LJF0</accession>